<evidence type="ECO:0000256" key="8">
    <source>
        <dbReference type="ARBA" id="ARBA00023116"/>
    </source>
</evidence>
<evidence type="ECO:0000256" key="4">
    <source>
        <dbReference type="ARBA" id="ARBA00022628"/>
    </source>
</evidence>
<dbReference type="EMBL" id="DTBZ01000134">
    <property type="protein sequence ID" value="HGQ18746.1"/>
    <property type="molecule type" value="Genomic_DNA"/>
</dbReference>
<dbReference type="NCBIfam" id="TIGR02504">
    <property type="entry name" value="NrdJ_Z"/>
    <property type="match status" value="1"/>
</dbReference>
<dbReference type="PROSITE" id="PS00089">
    <property type="entry name" value="RIBORED_LARGE"/>
    <property type="match status" value="1"/>
</dbReference>
<dbReference type="PANTHER" id="PTHR43371:SF1">
    <property type="entry name" value="RIBONUCLEOSIDE-DIPHOSPHATE REDUCTASE"/>
    <property type="match status" value="1"/>
</dbReference>
<dbReference type="EC" id="1.17.4.1" evidence="13"/>
<evidence type="ECO:0000313" key="15">
    <source>
        <dbReference type="EMBL" id="HGQ18746.1"/>
    </source>
</evidence>
<dbReference type="InterPro" id="IPR013344">
    <property type="entry name" value="RNR_NrdJ/NrdZ"/>
</dbReference>
<keyword evidence="7 13" id="KW-0560">Oxidoreductase</keyword>
<comment type="similarity">
    <text evidence="2 13">Belongs to the ribonucleoside diphosphate reductase class-2 family.</text>
</comment>
<dbReference type="GO" id="GO:0031419">
    <property type="term" value="F:cobalamin binding"/>
    <property type="evidence" value="ECO:0007669"/>
    <property type="project" value="UniProtKB-KW"/>
</dbReference>
<dbReference type="SUPFAM" id="SSF51998">
    <property type="entry name" value="PFL-like glycyl radical enzymes"/>
    <property type="match status" value="1"/>
</dbReference>
<keyword evidence="4 13" id="KW-0846">Cobalamin</keyword>
<dbReference type="InterPro" id="IPR008926">
    <property type="entry name" value="RNR_R1-su_N"/>
</dbReference>
<dbReference type="GO" id="GO:0009263">
    <property type="term" value="P:deoxyribonucleotide biosynthetic process"/>
    <property type="evidence" value="ECO:0007669"/>
    <property type="project" value="UniProtKB-KW"/>
</dbReference>
<keyword evidence="10 13" id="KW-0170">Cobalt</keyword>
<keyword evidence="5 12" id="KW-0547">Nucleotide-binding</keyword>
<comment type="cofactor">
    <cofactor evidence="1 13">
        <name>adenosylcob(III)alamin</name>
        <dbReference type="ChEBI" id="CHEBI:18408"/>
    </cofactor>
</comment>
<keyword evidence="13" id="KW-0237">DNA synthesis</keyword>
<dbReference type="Gene3D" id="3.20.70.20">
    <property type="match status" value="1"/>
</dbReference>
<dbReference type="AlphaFoldDB" id="A0A7J3JRN5"/>
<dbReference type="Pfam" id="PF02867">
    <property type="entry name" value="Ribonuc_red_lgC"/>
    <property type="match status" value="1"/>
</dbReference>
<dbReference type="CDD" id="cd02888">
    <property type="entry name" value="RNR_II_dimer"/>
    <property type="match status" value="1"/>
</dbReference>
<evidence type="ECO:0000256" key="3">
    <source>
        <dbReference type="ARBA" id="ARBA00022533"/>
    </source>
</evidence>
<dbReference type="GO" id="GO:0005524">
    <property type="term" value="F:ATP binding"/>
    <property type="evidence" value="ECO:0007669"/>
    <property type="project" value="UniProtKB-UniRule"/>
</dbReference>
<gene>
    <name evidence="15" type="ORF">ENU30_07235</name>
</gene>
<proteinExistence type="inferred from homology"/>
<dbReference type="GO" id="GO:0071897">
    <property type="term" value="P:DNA biosynthetic process"/>
    <property type="evidence" value="ECO:0007669"/>
    <property type="project" value="UniProtKB-KW"/>
</dbReference>
<feature type="domain" description="ATP-cone" evidence="14">
    <location>
        <begin position="21"/>
        <end position="113"/>
    </location>
</feature>
<dbReference type="InterPro" id="IPR013509">
    <property type="entry name" value="RNR_lsu_N"/>
</dbReference>
<reference evidence="15" key="1">
    <citation type="journal article" date="2020" name="mSystems">
        <title>Genome- and Community-Level Interaction Insights into Carbon Utilization and Element Cycling Functions of Hydrothermarchaeota in Hydrothermal Sediment.</title>
        <authorList>
            <person name="Zhou Z."/>
            <person name="Liu Y."/>
            <person name="Xu W."/>
            <person name="Pan J."/>
            <person name="Luo Z.H."/>
            <person name="Li M."/>
        </authorList>
    </citation>
    <scope>NUCLEOTIDE SEQUENCE [LARGE SCALE GENOMIC DNA]</scope>
    <source>
        <strain evidence="15">SpSt-657</strain>
    </source>
</reference>
<keyword evidence="9" id="KW-1015">Disulfide bond</keyword>
<dbReference type="Pfam" id="PF03477">
    <property type="entry name" value="ATP-cone"/>
    <property type="match status" value="1"/>
</dbReference>
<keyword evidence="6 12" id="KW-0067">ATP-binding</keyword>
<dbReference type="InterPro" id="IPR005144">
    <property type="entry name" value="ATP-cone_dom"/>
</dbReference>
<evidence type="ECO:0000256" key="9">
    <source>
        <dbReference type="ARBA" id="ARBA00023157"/>
    </source>
</evidence>
<comment type="caution">
    <text evidence="15">The sequence shown here is derived from an EMBL/GenBank/DDBJ whole genome shotgun (WGS) entry which is preliminary data.</text>
</comment>
<evidence type="ECO:0000256" key="11">
    <source>
        <dbReference type="ARBA" id="ARBA00047754"/>
    </source>
</evidence>
<dbReference type="PRINTS" id="PR01183">
    <property type="entry name" value="RIBORDTASEM1"/>
</dbReference>
<keyword evidence="8" id="KW-0215">Deoxyribonucleotide synthesis</keyword>
<name>A0A7J3JRN5_9CREN</name>
<dbReference type="InterPro" id="IPR013346">
    <property type="entry name" value="NrdE_NrdA_C"/>
</dbReference>
<evidence type="ECO:0000256" key="1">
    <source>
        <dbReference type="ARBA" id="ARBA00001922"/>
    </source>
</evidence>
<comment type="function">
    <text evidence="13">Catalyzes the reduction of ribonucleotides to deoxyribonucleotides. May function to provide a pool of deoxyribonucleotide precursors for DNA repair during oxygen limitation and/or for immediate growth after restoration of oxygen.</text>
</comment>
<organism evidence="15">
    <name type="scientific">Ignisphaera aggregans</name>
    <dbReference type="NCBI Taxonomy" id="334771"/>
    <lineage>
        <taxon>Archaea</taxon>
        <taxon>Thermoproteota</taxon>
        <taxon>Thermoprotei</taxon>
        <taxon>Desulfurococcales</taxon>
        <taxon>Desulfurococcaceae</taxon>
        <taxon>Ignisphaera</taxon>
    </lineage>
</organism>
<accession>A0A7J3JRN5</accession>
<evidence type="ECO:0000256" key="13">
    <source>
        <dbReference type="RuleBase" id="RU364064"/>
    </source>
</evidence>
<keyword evidence="3" id="KW-0021">Allosteric enzyme</keyword>
<evidence type="ECO:0000259" key="14">
    <source>
        <dbReference type="PROSITE" id="PS51161"/>
    </source>
</evidence>
<evidence type="ECO:0000256" key="5">
    <source>
        <dbReference type="ARBA" id="ARBA00022741"/>
    </source>
</evidence>
<comment type="catalytic activity">
    <reaction evidence="11 13">
        <text>a 2'-deoxyribonucleoside 5'-diphosphate + [thioredoxin]-disulfide + H2O = a ribonucleoside 5'-diphosphate + [thioredoxin]-dithiol</text>
        <dbReference type="Rhea" id="RHEA:23252"/>
        <dbReference type="Rhea" id="RHEA-COMP:10698"/>
        <dbReference type="Rhea" id="RHEA-COMP:10700"/>
        <dbReference type="ChEBI" id="CHEBI:15377"/>
        <dbReference type="ChEBI" id="CHEBI:29950"/>
        <dbReference type="ChEBI" id="CHEBI:50058"/>
        <dbReference type="ChEBI" id="CHEBI:57930"/>
        <dbReference type="ChEBI" id="CHEBI:73316"/>
        <dbReference type="EC" id="1.17.4.1"/>
    </reaction>
</comment>
<evidence type="ECO:0000256" key="7">
    <source>
        <dbReference type="ARBA" id="ARBA00023002"/>
    </source>
</evidence>
<dbReference type="SUPFAM" id="SSF48168">
    <property type="entry name" value="R1 subunit of ribonucleotide reductase, N-terminal domain"/>
    <property type="match status" value="1"/>
</dbReference>
<dbReference type="Pfam" id="PF00317">
    <property type="entry name" value="Ribonuc_red_lgN"/>
    <property type="match status" value="1"/>
</dbReference>
<evidence type="ECO:0000256" key="2">
    <source>
        <dbReference type="ARBA" id="ARBA00007405"/>
    </source>
</evidence>
<evidence type="ECO:0000256" key="12">
    <source>
        <dbReference type="PROSITE-ProRule" id="PRU00492"/>
    </source>
</evidence>
<dbReference type="UniPathway" id="UPA00326"/>
<dbReference type="PROSITE" id="PS51161">
    <property type="entry name" value="ATP_CONE"/>
    <property type="match status" value="1"/>
</dbReference>
<dbReference type="InterPro" id="IPR000788">
    <property type="entry name" value="RNR_lg_C"/>
</dbReference>
<evidence type="ECO:0000256" key="10">
    <source>
        <dbReference type="ARBA" id="ARBA00023285"/>
    </source>
</evidence>
<protein>
    <recommendedName>
        <fullName evidence="13">Vitamin B12-dependent ribonucleotide reductase</fullName>
        <ecNumber evidence="13">1.17.4.1</ecNumber>
    </recommendedName>
</protein>
<dbReference type="GO" id="GO:0004748">
    <property type="term" value="F:ribonucleoside-diphosphate reductase activity, thioredoxin disulfide as acceptor"/>
    <property type="evidence" value="ECO:0007669"/>
    <property type="project" value="UniProtKB-EC"/>
</dbReference>
<dbReference type="InterPro" id="IPR050862">
    <property type="entry name" value="RdRp_reductase_class-2"/>
</dbReference>
<evidence type="ECO:0000256" key="6">
    <source>
        <dbReference type="ARBA" id="ARBA00022840"/>
    </source>
</evidence>
<dbReference type="PANTHER" id="PTHR43371">
    <property type="entry name" value="VITAMIN B12-DEPENDENT RIBONUCLEOTIDE REDUCTASE"/>
    <property type="match status" value="1"/>
</dbReference>
<sequence length="865" mass="97884">MDKEIASMDLGSLAQITLPNITVIKRNKSREQFNIGKILSSIIKACNNQCTQGEINEILNSLIEEIKMYTEISTNELVDRIERIMIMKSIENPKWLEVAKVYELGKIYKDVYGRGKIEIDPRDLILTFPAIKVLENRYLLKDPETGRFLETPQLMFKRVSKAIAHIEYEYCLKLLHKDPNKCTEVATYWEEKFYELMSSLRFLPNSPTLMNAGTKLGILSACFVIPVRDSMVTPDGEGIYDALRAQAIVFQHGGGTGFDFSELRPEGDVVVSTNGVASGPISFMKVFDVNTEIIKQGGKRRGANMGVLHIWHPDVEKFIDIKSGKFKDATLQNFNISVGMYDYFMYAALNGGLVPFVNPRKTKLRKDVGNDSRYYAIVRARDYISNELAQEEIIKELEANGNSVWLDDSIIITLDEAMTIAEENNAITGFIDAKKLFEKIVKNAWDSGDPGLLFIDTINRRHPTWYLGKINSTNPCGEQPLLPWESCNLGSIDISKYIYINAEGNVRIAWNALAEDLKTIVRFMDNVIDAAKWPLPQLESMAKRTRKIGIGIMGWAYALIKLGMPYDSVDAVYLAYALAEWLEYNLALASIELAKERGPFPAYDSSKYRPTWLTSKPVEELLKIAKIDEKPSQKFLSIISDRPLLNWNLVEELRMKYGIRNATLTSIAPTGTISIIANTSSGIEPLFAVAYERHVSVGTFIEIDRLFLEYLRSLDLDDPQLIKSVAERGSIEDLFYIPKSLRRLFRTAHDIAPIWHLLHQAAWQQWICGGVSKTVNLKFDTTTDTVREIYTLAWLLGCKGITIYRDKSKGQQVLYVGVKMSQAIQKDEKTEKQQEAKQKHVIAIGENLAEAIEVAAQQGCPTCKY</sequence>